<proteinExistence type="predicted"/>
<dbReference type="Proteomes" id="UP000199771">
    <property type="component" value="Unassembled WGS sequence"/>
</dbReference>
<gene>
    <name evidence="2" type="ORF">SAMN04488120_1117</name>
</gene>
<accession>A0A1I2JYN9</accession>
<name>A0A1I2JYN9_9GAMM</name>
<evidence type="ECO:0000313" key="3">
    <source>
        <dbReference type="Proteomes" id="UP000199771"/>
    </source>
</evidence>
<keyword evidence="3" id="KW-1185">Reference proteome</keyword>
<evidence type="ECO:0000256" key="1">
    <source>
        <dbReference type="SAM" id="SignalP"/>
    </source>
</evidence>
<protein>
    <submittedName>
        <fullName evidence="2">Uncharacterized protein</fullName>
    </submittedName>
</protein>
<dbReference type="AlphaFoldDB" id="A0A1I2JYN9"/>
<reference evidence="2 3" key="1">
    <citation type="submission" date="2016-10" db="EMBL/GenBank/DDBJ databases">
        <authorList>
            <person name="de Groot N.N."/>
        </authorList>
    </citation>
    <scope>NUCLEOTIDE SEQUENCE [LARGE SCALE GENOMIC DNA]</scope>
    <source>
        <strain evidence="2 3">DSM 23609</strain>
    </source>
</reference>
<sequence>MFNQCSRLAIRCALLAAGLMQGAVAMPPGPWAVQGLLKAEGLSEVSGLACSRRHPGLFWVHNDSGHRPELYAFDSRGRLRGRVRVEADLEDWEDLASFDWHGVPMLALADTGDNLAWRREVRVWLVEEPQVDQSSVRPRKVLRFTYPDGPRDVEALMVDVENGQLLLFEKRPPPARLYALALEGPEQQVARIVGELPAVPPSPAVPAETLSAWYYRDTVTAMDFDPIHRALYVLTYHRVLRFRTGPQRPWADVLQQAPDAVVPLPRDKRLYEALAVDAQGHLWATSEGADPPLMRLRE</sequence>
<dbReference type="SUPFAM" id="SSF50956">
    <property type="entry name" value="Thermostable phytase (3-phytase)"/>
    <property type="match status" value="1"/>
</dbReference>
<organism evidence="2 3">
    <name type="scientific">Fontimonas thermophila</name>
    <dbReference type="NCBI Taxonomy" id="1076937"/>
    <lineage>
        <taxon>Bacteria</taxon>
        <taxon>Pseudomonadati</taxon>
        <taxon>Pseudomonadota</taxon>
        <taxon>Gammaproteobacteria</taxon>
        <taxon>Nevskiales</taxon>
        <taxon>Nevskiaceae</taxon>
        <taxon>Fontimonas</taxon>
    </lineage>
</organism>
<dbReference type="EMBL" id="FOOC01000011">
    <property type="protein sequence ID" value="SFF59319.1"/>
    <property type="molecule type" value="Genomic_DNA"/>
</dbReference>
<feature type="chain" id="PRO_5011600808" evidence="1">
    <location>
        <begin position="26"/>
        <end position="298"/>
    </location>
</feature>
<evidence type="ECO:0000313" key="2">
    <source>
        <dbReference type="EMBL" id="SFF59319.1"/>
    </source>
</evidence>
<dbReference type="STRING" id="1076937.SAMN04488120_1117"/>
<keyword evidence="1" id="KW-0732">Signal</keyword>
<feature type="signal peptide" evidence="1">
    <location>
        <begin position="1"/>
        <end position="25"/>
    </location>
</feature>